<evidence type="ECO:0000313" key="5">
    <source>
        <dbReference type="Proteomes" id="UP000094256"/>
    </source>
</evidence>
<dbReference type="InterPro" id="IPR036390">
    <property type="entry name" value="WH_DNA-bd_sf"/>
</dbReference>
<dbReference type="STRING" id="1560345.AWL63_10400"/>
<keyword evidence="1" id="KW-0805">Transcription regulation</keyword>
<dbReference type="PROSITE" id="PS51000">
    <property type="entry name" value="HTH_DEOR_2"/>
    <property type="match status" value="1"/>
</dbReference>
<dbReference type="SMART" id="SM00420">
    <property type="entry name" value="HTH_DEOR"/>
    <property type="match status" value="1"/>
</dbReference>
<feature type="domain" description="HTH deoR-type" evidence="3">
    <location>
        <begin position="8"/>
        <end position="63"/>
    </location>
</feature>
<dbReference type="InterPro" id="IPR001034">
    <property type="entry name" value="DeoR_HTH"/>
</dbReference>
<accession>A0A1B3ZA87</accession>
<dbReference type="Pfam" id="PF00455">
    <property type="entry name" value="DeoRC"/>
    <property type="match status" value="1"/>
</dbReference>
<evidence type="ECO:0000256" key="1">
    <source>
        <dbReference type="ARBA" id="ARBA00023015"/>
    </source>
</evidence>
<dbReference type="Proteomes" id="UP000094256">
    <property type="component" value="Chromosome"/>
</dbReference>
<evidence type="ECO:0000313" key="4">
    <source>
        <dbReference type="EMBL" id="AOH84320.1"/>
    </source>
</evidence>
<dbReference type="OrthoDB" id="9814815at2"/>
<dbReference type="KEGG" id="span:AWL63_10400"/>
<dbReference type="SUPFAM" id="SSF46785">
    <property type="entry name" value="Winged helix' DNA-binding domain"/>
    <property type="match status" value="1"/>
</dbReference>
<dbReference type="Gene3D" id="1.10.10.10">
    <property type="entry name" value="Winged helix-like DNA-binding domain superfamily/Winged helix DNA-binding domain"/>
    <property type="match status" value="1"/>
</dbReference>
<dbReference type="InterPro" id="IPR050313">
    <property type="entry name" value="Carb_Metab_HTH_regulators"/>
</dbReference>
<dbReference type="InterPro" id="IPR014036">
    <property type="entry name" value="DeoR-like_C"/>
</dbReference>
<dbReference type="InterPro" id="IPR037171">
    <property type="entry name" value="NagB/RpiA_transferase-like"/>
</dbReference>
<dbReference type="PRINTS" id="PR00037">
    <property type="entry name" value="HTHLACR"/>
</dbReference>
<dbReference type="Pfam" id="PF08220">
    <property type="entry name" value="HTH_DeoR"/>
    <property type="match status" value="1"/>
</dbReference>
<dbReference type="InterPro" id="IPR036388">
    <property type="entry name" value="WH-like_DNA-bd_sf"/>
</dbReference>
<sequence length="255" mass="27821">MEGTIEKRSKRQREIITRLRSGRTLSVTALANDLAVSDETIRRELRALEDHGVIIREHGGARMATPVHEGPLHQRMEENADAKLRIGRAAAELIDDGAIIFIDSGTTSCFIARQLVDRRALTVITNSLHVAKDLGGINNNRLFLAGGQMDYDYRAFSDHVAQDYVRGFTPHLAILSVGGISIDRGLMDFHPGEAAMSRIAYATSKQVLLAADCSKIGRYALIQTAALTDVDILVTDEPLAEDYAGAFAHAEVVIA</sequence>
<gene>
    <name evidence="4" type="ORF">AWL63_10400</name>
</gene>
<name>A0A1B3ZA87_9SPHN</name>
<keyword evidence="2" id="KW-0804">Transcription</keyword>
<keyword evidence="5" id="KW-1185">Reference proteome</keyword>
<dbReference type="PANTHER" id="PTHR30363:SF44">
    <property type="entry name" value="AGA OPERON TRANSCRIPTIONAL REPRESSOR-RELATED"/>
    <property type="match status" value="1"/>
</dbReference>
<evidence type="ECO:0000256" key="2">
    <source>
        <dbReference type="ARBA" id="ARBA00023163"/>
    </source>
</evidence>
<protein>
    <submittedName>
        <fullName evidence="4">DeoR family transcriptional regulator</fullName>
    </submittedName>
</protein>
<reference evidence="4 5" key="1">
    <citation type="submission" date="2016-01" db="EMBL/GenBank/DDBJ databases">
        <title>Complete genome and mega plasmid sequence of Sphingomonas panacis DCY99 elicits systemic resistance in rice to Xanthomonas oryzae.</title>
        <authorList>
            <person name="Kim Y.J."/>
            <person name="Yang D.C."/>
            <person name="Sing P."/>
        </authorList>
    </citation>
    <scope>NUCLEOTIDE SEQUENCE [LARGE SCALE GENOMIC DNA]</scope>
    <source>
        <strain evidence="4 5">DCY99</strain>
    </source>
</reference>
<dbReference type="EMBL" id="CP014168">
    <property type="protein sequence ID" value="AOH84320.1"/>
    <property type="molecule type" value="Genomic_DNA"/>
</dbReference>
<evidence type="ECO:0000259" key="3">
    <source>
        <dbReference type="PROSITE" id="PS51000"/>
    </source>
</evidence>
<dbReference type="AlphaFoldDB" id="A0A1B3ZA87"/>
<dbReference type="SUPFAM" id="SSF100950">
    <property type="entry name" value="NagB/RpiA/CoA transferase-like"/>
    <property type="match status" value="1"/>
</dbReference>
<dbReference type="PANTHER" id="PTHR30363">
    <property type="entry name" value="HTH-TYPE TRANSCRIPTIONAL REGULATOR SRLR-RELATED"/>
    <property type="match status" value="1"/>
</dbReference>
<dbReference type="Gene3D" id="3.40.50.1360">
    <property type="match status" value="1"/>
</dbReference>
<organism evidence="4 5">
    <name type="scientific">Sphingomonas panacis</name>
    <dbReference type="NCBI Taxonomy" id="1560345"/>
    <lineage>
        <taxon>Bacteria</taxon>
        <taxon>Pseudomonadati</taxon>
        <taxon>Pseudomonadota</taxon>
        <taxon>Alphaproteobacteria</taxon>
        <taxon>Sphingomonadales</taxon>
        <taxon>Sphingomonadaceae</taxon>
        <taxon>Sphingomonas</taxon>
    </lineage>
</organism>
<dbReference type="SMART" id="SM01134">
    <property type="entry name" value="DeoRC"/>
    <property type="match status" value="1"/>
</dbReference>
<proteinExistence type="predicted"/>
<dbReference type="GO" id="GO:0003700">
    <property type="term" value="F:DNA-binding transcription factor activity"/>
    <property type="evidence" value="ECO:0007669"/>
    <property type="project" value="InterPro"/>
</dbReference>